<name>A0AAW5M1Q8_LACJH</name>
<dbReference type="RefSeq" id="WP_202612968.1">
    <property type="nucleotide sequence ID" value="NZ_JANKAU010000010.1"/>
</dbReference>
<dbReference type="InterPro" id="IPR036390">
    <property type="entry name" value="WH_DNA-bd_sf"/>
</dbReference>
<accession>A0AAW5M1Q8</accession>
<gene>
    <name evidence="3" type="ORF">NSA17_08315</name>
</gene>
<comment type="similarity">
    <text evidence="1">Belongs to the initiator RepB protein family.</text>
</comment>
<protein>
    <submittedName>
        <fullName evidence="3">Replication initiation protein</fullName>
    </submittedName>
</protein>
<dbReference type="GO" id="GO:0003887">
    <property type="term" value="F:DNA-directed DNA polymerase activity"/>
    <property type="evidence" value="ECO:0007669"/>
    <property type="project" value="InterPro"/>
</dbReference>
<dbReference type="AlphaFoldDB" id="A0AAW5M1Q8"/>
<dbReference type="GO" id="GO:0006270">
    <property type="term" value="P:DNA replication initiation"/>
    <property type="evidence" value="ECO:0007669"/>
    <property type="project" value="InterPro"/>
</dbReference>
<organism evidence="3 4">
    <name type="scientific">Lactobacillus johnsonii</name>
    <dbReference type="NCBI Taxonomy" id="33959"/>
    <lineage>
        <taxon>Bacteria</taxon>
        <taxon>Bacillati</taxon>
        <taxon>Bacillota</taxon>
        <taxon>Bacilli</taxon>
        <taxon>Lactobacillales</taxon>
        <taxon>Lactobacillaceae</taxon>
        <taxon>Lactobacillus</taxon>
    </lineage>
</organism>
<dbReference type="Pfam" id="PF01051">
    <property type="entry name" value="Rep3_N"/>
    <property type="match status" value="1"/>
</dbReference>
<dbReference type="EMBL" id="JANKAU010000010">
    <property type="protein sequence ID" value="MCR1915433.1"/>
    <property type="molecule type" value="Genomic_DNA"/>
</dbReference>
<evidence type="ECO:0000313" key="3">
    <source>
        <dbReference type="EMBL" id="MCR1915433.1"/>
    </source>
</evidence>
<evidence type="ECO:0000259" key="2">
    <source>
        <dbReference type="Pfam" id="PF01051"/>
    </source>
</evidence>
<dbReference type="SUPFAM" id="SSF46785">
    <property type="entry name" value="Winged helix' DNA-binding domain"/>
    <property type="match status" value="1"/>
</dbReference>
<dbReference type="InterPro" id="IPR000525">
    <property type="entry name" value="Initiator_Rep_WH1"/>
</dbReference>
<reference evidence="3" key="1">
    <citation type="submission" date="2022-07" db="EMBL/GenBank/DDBJ databases">
        <title>Enhanced cultured diversity of the mouse gut microbiota enables custom-made synthetic communities.</title>
        <authorList>
            <person name="Afrizal A."/>
        </authorList>
    </citation>
    <scope>NUCLEOTIDE SEQUENCE</scope>
    <source>
        <strain evidence="3">DSM 100219</strain>
    </source>
</reference>
<feature type="domain" description="Initiator Rep protein WH1" evidence="2">
    <location>
        <begin position="141"/>
        <end position="252"/>
    </location>
</feature>
<comment type="caution">
    <text evidence="3">The sequence shown here is derived from an EMBL/GenBank/DDBJ whole genome shotgun (WGS) entry which is preliminary data.</text>
</comment>
<evidence type="ECO:0000256" key="1">
    <source>
        <dbReference type="ARBA" id="ARBA00038283"/>
    </source>
</evidence>
<dbReference type="Proteomes" id="UP001206357">
    <property type="component" value="Unassembled WGS sequence"/>
</dbReference>
<proteinExistence type="inferred from homology"/>
<evidence type="ECO:0000313" key="4">
    <source>
        <dbReference type="Proteomes" id="UP001206357"/>
    </source>
</evidence>
<sequence>MSNERKNNESFDGYDEILDKIFDSDKKKTEINEDNAQQVEQLDLFNVDYRNNKDLPIDVKQKPFASTNLLMRFRSQLNRIIWTGLSAAHTKIFTVVLSRTGNQLAAYQQEEVKNKIKELGLSKEELTKETLSKLASEVKFPTNITTRITYSEMDHEIGYENNNSSISKYVDGMKEALEQWKEIKSDGITASFPIFKGIINNHNEKYFDFIYNDVMINILLINPKTGDFVRYPVREIVDLSSVRSQTLLRLLKQMRTVGRITFRKHTTETNGKTRIGLWEQLEIPKNTRESKFSSRILKDALIEISPYFTNLNYTKKYGTLNGHRVVVSYTFTFEPESPKKNTTHYTPEEIVAEGLVNIDSTLCLTRKDKFKAIDKFLKQKHGTAEKEYFAIHPEEAKTDKDVKKQDTNIEVNIWKPNEYNLSVRDFYDRELGKKVLQANIPELENIIADILEQVRKSKGSMKLVADYNKTIGLLRKKKAIEKHK</sequence>